<keyword evidence="3" id="KW-1185">Reference proteome</keyword>
<dbReference type="EMBL" id="JADQDK010000001">
    <property type="protein sequence ID" value="MBW0137268.1"/>
    <property type="molecule type" value="Genomic_DNA"/>
</dbReference>
<reference evidence="2 3" key="1">
    <citation type="submission" date="2020-11" db="EMBL/GenBank/DDBJ databases">
        <title>Pseudonocardia abyssalis sp. nov. and Pseudonocardia oceani sp. nov., description and phylogenomic analysis of two novel actinomycetes isolated from the deep Southern Ocean.</title>
        <authorList>
            <person name="Parra J."/>
        </authorList>
    </citation>
    <scope>NUCLEOTIDE SEQUENCE [LARGE SCALE GENOMIC DNA]</scope>
    <source>
        <strain evidence="2 3">KRD-168</strain>
    </source>
</reference>
<comment type="caution">
    <text evidence="2">The sequence shown here is derived from an EMBL/GenBank/DDBJ whole genome shotgun (WGS) entry which is preliminary data.</text>
</comment>
<dbReference type="Proteomes" id="UP000694287">
    <property type="component" value="Unassembled WGS sequence"/>
</dbReference>
<evidence type="ECO:0000259" key="1">
    <source>
        <dbReference type="Pfam" id="PF13649"/>
    </source>
</evidence>
<keyword evidence="2" id="KW-0808">Transferase</keyword>
<gene>
    <name evidence="2" type="ORF">I4I81_23825</name>
</gene>
<proteinExistence type="predicted"/>
<organism evidence="2 3">
    <name type="scientific">Pseudonocardia abyssalis</name>
    <dbReference type="NCBI Taxonomy" id="2792008"/>
    <lineage>
        <taxon>Bacteria</taxon>
        <taxon>Bacillati</taxon>
        <taxon>Actinomycetota</taxon>
        <taxon>Actinomycetes</taxon>
        <taxon>Pseudonocardiales</taxon>
        <taxon>Pseudonocardiaceae</taxon>
        <taxon>Pseudonocardia</taxon>
    </lineage>
</organism>
<keyword evidence="2" id="KW-0489">Methyltransferase</keyword>
<feature type="domain" description="Methyltransferase" evidence="1">
    <location>
        <begin position="47"/>
        <end position="126"/>
    </location>
</feature>
<name>A0ABS6UYE1_9PSEU</name>
<protein>
    <submittedName>
        <fullName evidence="2">Class I SAM-dependent methyltransferase</fullName>
    </submittedName>
</protein>
<accession>A0ABS6UYE1</accession>
<dbReference type="InterPro" id="IPR041698">
    <property type="entry name" value="Methyltransf_25"/>
</dbReference>
<dbReference type="CDD" id="cd02440">
    <property type="entry name" value="AdoMet_MTases"/>
    <property type="match status" value="1"/>
</dbReference>
<dbReference type="GO" id="GO:0032259">
    <property type="term" value="P:methylation"/>
    <property type="evidence" value="ECO:0007669"/>
    <property type="project" value="UniProtKB-KW"/>
</dbReference>
<dbReference type="GO" id="GO:0008168">
    <property type="term" value="F:methyltransferase activity"/>
    <property type="evidence" value="ECO:0007669"/>
    <property type="project" value="UniProtKB-KW"/>
</dbReference>
<evidence type="ECO:0000313" key="3">
    <source>
        <dbReference type="Proteomes" id="UP000694287"/>
    </source>
</evidence>
<sequence>MTSERAAHWRDTYTQRGDAEVSWFSIEPTCSIALIDAGGADPGRPAVDVGAGASRLADVLLERGFVDVTVLDVSDDGLAHTRERLGADASRLRCVVSDVLDWVPDHRFGLWHDRAVFHFLTDAADRQRYRDLLDSALTPDALVVVGTFAADGPESCSGLPTARYSPEALAAELGAGPGSGLRVVAQRREEHRTPWGAVQPFTWLALRRE</sequence>
<evidence type="ECO:0000313" key="2">
    <source>
        <dbReference type="EMBL" id="MBW0137268.1"/>
    </source>
</evidence>
<dbReference type="Pfam" id="PF13649">
    <property type="entry name" value="Methyltransf_25"/>
    <property type="match status" value="1"/>
</dbReference>